<accession>A0A920C5W6</accession>
<dbReference type="InterPro" id="IPR029063">
    <property type="entry name" value="SAM-dependent_MTases_sf"/>
</dbReference>
<dbReference type="GO" id="GO:0032259">
    <property type="term" value="P:methylation"/>
    <property type="evidence" value="ECO:0007669"/>
    <property type="project" value="UniProtKB-KW"/>
</dbReference>
<feature type="domain" description="Methyltransferase type 11" evidence="1">
    <location>
        <begin position="52"/>
        <end position="142"/>
    </location>
</feature>
<dbReference type="RefSeq" id="WP_212920665.1">
    <property type="nucleotide sequence ID" value="NZ_BORP01000003.1"/>
</dbReference>
<dbReference type="Proteomes" id="UP000676917">
    <property type="component" value="Unassembled WGS sequence"/>
</dbReference>
<evidence type="ECO:0000313" key="2">
    <source>
        <dbReference type="EMBL" id="GIO27160.1"/>
    </source>
</evidence>
<protein>
    <submittedName>
        <fullName evidence="2">Methyltransferase</fullName>
    </submittedName>
</protein>
<keyword evidence="2" id="KW-0489">Methyltransferase</keyword>
<dbReference type="PANTHER" id="PTHR43861:SF1">
    <property type="entry name" value="TRANS-ACONITATE 2-METHYLTRANSFERASE"/>
    <property type="match status" value="1"/>
</dbReference>
<sequence>MSKFDWVKKAKTQWDQTAEFWSERSKQMWDKGSRKEIIPFLDKHLNQGAKILDVGCGDGYGTYKLHSLGYQVMGIDLSEEMIVKAKERLQAIPFQQADVVDLPIESHSFDGVLCINVLEWVEVPSLALTEIRRILKPSGLLCVGILGPTAGPRGNDYRKVYGEHTICNSMMPWEFLQLAKEMDFQVVDGFGVYKEGVKKQHHEGLSQELKQALSFMWIFLLQKVGD</sequence>
<keyword evidence="2" id="KW-0808">Transferase</keyword>
<comment type="caution">
    <text evidence="2">The sequence shown here is derived from an EMBL/GenBank/DDBJ whole genome shotgun (WGS) entry which is preliminary data.</text>
</comment>
<gene>
    <name evidence="2" type="ORF">J43TS3_17710</name>
</gene>
<organism evidence="2 3">
    <name type="scientific">Ornithinibacillus bavariensis</name>
    <dbReference type="NCBI Taxonomy" id="545502"/>
    <lineage>
        <taxon>Bacteria</taxon>
        <taxon>Bacillati</taxon>
        <taxon>Bacillota</taxon>
        <taxon>Bacilli</taxon>
        <taxon>Bacillales</taxon>
        <taxon>Bacillaceae</taxon>
        <taxon>Ornithinibacillus</taxon>
    </lineage>
</organism>
<dbReference type="PANTHER" id="PTHR43861">
    <property type="entry name" value="TRANS-ACONITATE 2-METHYLTRANSFERASE-RELATED"/>
    <property type="match status" value="1"/>
</dbReference>
<evidence type="ECO:0000313" key="3">
    <source>
        <dbReference type="Proteomes" id="UP000676917"/>
    </source>
</evidence>
<dbReference type="Gene3D" id="3.40.50.150">
    <property type="entry name" value="Vaccinia Virus protein VP39"/>
    <property type="match status" value="1"/>
</dbReference>
<name>A0A920C5W6_9BACI</name>
<dbReference type="GO" id="GO:0008757">
    <property type="term" value="F:S-adenosylmethionine-dependent methyltransferase activity"/>
    <property type="evidence" value="ECO:0007669"/>
    <property type="project" value="InterPro"/>
</dbReference>
<keyword evidence="3" id="KW-1185">Reference proteome</keyword>
<evidence type="ECO:0000259" key="1">
    <source>
        <dbReference type="Pfam" id="PF08241"/>
    </source>
</evidence>
<dbReference type="Pfam" id="PF08241">
    <property type="entry name" value="Methyltransf_11"/>
    <property type="match status" value="1"/>
</dbReference>
<dbReference type="EMBL" id="BORP01000003">
    <property type="protein sequence ID" value="GIO27160.1"/>
    <property type="molecule type" value="Genomic_DNA"/>
</dbReference>
<reference evidence="2" key="1">
    <citation type="submission" date="2021-03" db="EMBL/GenBank/DDBJ databases">
        <title>Antimicrobial resistance genes in bacteria isolated from Japanese honey, and their potential for conferring macrolide and lincosamide resistance in the American foulbrood pathogen Paenibacillus larvae.</title>
        <authorList>
            <person name="Okamoto M."/>
            <person name="Kumagai M."/>
            <person name="Kanamori H."/>
            <person name="Takamatsu D."/>
        </authorList>
    </citation>
    <scope>NUCLEOTIDE SEQUENCE</scope>
    <source>
        <strain evidence="2">J43TS3</strain>
    </source>
</reference>
<dbReference type="CDD" id="cd02440">
    <property type="entry name" value="AdoMet_MTases"/>
    <property type="match status" value="1"/>
</dbReference>
<dbReference type="InterPro" id="IPR013216">
    <property type="entry name" value="Methyltransf_11"/>
</dbReference>
<proteinExistence type="predicted"/>
<dbReference type="AlphaFoldDB" id="A0A920C5W6"/>
<dbReference type="SUPFAM" id="SSF53335">
    <property type="entry name" value="S-adenosyl-L-methionine-dependent methyltransferases"/>
    <property type="match status" value="1"/>
</dbReference>